<dbReference type="KEGG" id="aser:Asera_60370"/>
<sequence length="93" mass="10531">MRRGRPWEAEFINLDELSGEGRRWRVNWTGRTARRGDLVYEALDEALGAVQWVIEQGGDWVEVDPSDARRVIDDCELGPDVRGEVAPLPRSGP</sequence>
<dbReference type="AlphaFoldDB" id="A0A810L9J0"/>
<keyword evidence="2" id="KW-1185">Reference proteome</keyword>
<accession>A0A810L9J0</accession>
<gene>
    <name evidence="1" type="ORF">Asera_60370</name>
</gene>
<protein>
    <submittedName>
        <fullName evidence="1">Uncharacterized protein</fullName>
    </submittedName>
</protein>
<evidence type="ECO:0000313" key="1">
    <source>
        <dbReference type="EMBL" id="BCJ31929.1"/>
    </source>
</evidence>
<reference evidence="1" key="1">
    <citation type="submission" date="2020-08" db="EMBL/GenBank/DDBJ databases">
        <title>Whole genome shotgun sequence of Actinocatenispora sera NBRC 101916.</title>
        <authorList>
            <person name="Komaki H."/>
            <person name="Tamura T."/>
        </authorList>
    </citation>
    <scope>NUCLEOTIDE SEQUENCE</scope>
    <source>
        <strain evidence="1">NBRC 101916</strain>
    </source>
</reference>
<dbReference type="Proteomes" id="UP000680750">
    <property type="component" value="Chromosome"/>
</dbReference>
<dbReference type="EMBL" id="AP023354">
    <property type="protein sequence ID" value="BCJ31929.1"/>
    <property type="molecule type" value="Genomic_DNA"/>
</dbReference>
<evidence type="ECO:0000313" key="2">
    <source>
        <dbReference type="Proteomes" id="UP000680750"/>
    </source>
</evidence>
<name>A0A810L9J0_9ACTN</name>
<organism evidence="1 2">
    <name type="scientific">Actinocatenispora sera</name>
    <dbReference type="NCBI Taxonomy" id="390989"/>
    <lineage>
        <taxon>Bacteria</taxon>
        <taxon>Bacillati</taxon>
        <taxon>Actinomycetota</taxon>
        <taxon>Actinomycetes</taxon>
        <taxon>Micromonosporales</taxon>
        <taxon>Micromonosporaceae</taxon>
        <taxon>Actinocatenispora</taxon>
    </lineage>
</organism>
<proteinExistence type="predicted"/>